<feature type="transmembrane region" description="Helical" evidence="1">
    <location>
        <begin position="341"/>
        <end position="360"/>
    </location>
</feature>
<keyword evidence="1" id="KW-1133">Transmembrane helix</keyword>
<evidence type="ECO:0000313" key="2">
    <source>
        <dbReference type="EMBL" id="GJS71615.1"/>
    </source>
</evidence>
<sequence length="747" mass="87427">MDTTESSAPKQSTVIHFRLPERRSARLTPPAPVPTIDKEDEMILQDTLQIEKMVEGSENVIDDSLLYGMMNQRSGTRLEPRSDKESPEVDITKDKEVEITNDEEVEVTNVAIPVNVNEDEEEITDEVYELKRREKGKIVEESRSTPFPPPISSPRIHTDLVSSDTEKLQELTVTNTTPSSRSPSTNLSKTNRLLSLFKAKHARFKRYKNFFQELQGCYTYLFEHLKARFLSRKSFDTLADHLQEVMVESLPTMVDTHIKDQVKKQVTEQVQDQVPVYVAKGLILERLKTKEEMEWMIAKAIYFFFFFYKRWKIQAEISLKSHKAIRLHIPSQVMRLLRRSYYVWTYFFMFSILITNTLLVPETTIFQLYLSMKVDPQLQTTRHSQYGLHLDEFESPMVNENEQGLSTSENLEQEDDYDFWTESYASDDDEIPTKQMSQDIMEEVSLTIDEAKLKKMVDEIKEILVSPHPRKATPLVQSCQRDPEAPALSLINQDLLYLKKGSSGPEKIVLSLHKFPTIIFNDDDIEERTSRWVNTCVKKFNPYDRYGVEHWKNPHAKIFYIKKQKEPGKPKEEVYLNLKIIQVVKTYWELGHEHKFIIEIVAKRANECIVSITEPDYKNLNKNDIEDMYLLIMNGKVSDYAKTWMIWSLSIFIRSLVIWERVHDFQLGIESYQQKVNLTAPTISFLGVEKHKMFSIIYEPVHGIIYKNSKKDKRVMRHSEIHKFCDATLNRVLEGLKSYNNDVKYGY</sequence>
<comment type="caution">
    <text evidence="2">The sequence shown here is derived from an EMBL/GenBank/DDBJ whole genome shotgun (WGS) entry which is preliminary data.</text>
</comment>
<evidence type="ECO:0000256" key="1">
    <source>
        <dbReference type="SAM" id="Phobius"/>
    </source>
</evidence>
<reference evidence="2" key="1">
    <citation type="journal article" date="2022" name="Int. J. Mol. Sci.">
        <title>Draft Genome of Tanacetum Coccineum: Genomic Comparison of Closely Related Tanacetum-Family Plants.</title>
        <authorList>
            <person name="Yamashiro T."/>
            <person name="Shiraishi A."/>
            <person name="Nakayama K."/>
            <person name="Satake H."/>
        </authorList>
    </citation>
    <scope>NUCLEOTIDE SEQUENCE</scope>
</reference>
<organism evidence="2 3">
    <name type="scientific">Tanacetum coccineum</name>
    <dbReference type="NCBI Taxonomy" id="301880"/>
    <lineage>
        <taxon>Eukaryota</taxon>
        <taxon>Viridiplantae</taxon>
        <taxon>Streptophyta</taxon>
        <taxon>Embryophyta</taxon>
        <taxon>Tracheophyta</taxon>
        <taxon>Spermatophyta</taxon>
        <taxon>Magnoliopsida</taxon>
        <taxon>eudicotyledons</taxon>
        <taxon>Gunneridae</taxon>
        <taxon>Pentapetalae</taxon>
        <taxon>asterids</taxon>
        <taxon>campanulids</taxon>
        <taxon>Asterales</taxon>
        <taxon>Asteraceae</taxon>
        <taxon>Asteroideae</taxon>
        <taxon>Anthemideae</taxon>
        <taxon>Anthemidinae</taxon>
        <taxon>Tanacetum</taxon>
    </lineage>
</organism>
<dbReference type="EMBL" id="BQNB010010019">
    <property type="protein sequence ID" value="GJS71615.1"/>
    <property type="molecule type" value="Genomic_DNA"/>
</dbReference>
<keyword evidence="1" id="KW-0812">Transmembrane</keyword>
<evidence type="ECO:0000313" key="3">
    <source>
        <dbReference type="Proteomes" id="UP001151760"/>
    </source>
</evidence>
<protein>
    <submittedName>
        <fullName evidence="2">Uncharacterized protein</fullName>
    </submittedName>
</protein>
<reference evidence="2" key="2">
    <citation type="submission" date="2022-01" db="EMBL/GenBank/DDBJ databases">
        <authorList>
            <person name="Yamashiro T."/>
            <person name="Shiraishi A."/>
            <person name="Satake H."/>
            <person name="Nakayama K."/>
        </authorList>
    </citation>
    <scope>NUCLEOTIDE SEQUENCE</scope>
</reference>
<dbReference type="Proteomes" id="UP001151760">
    <property type="component" value="Unassembled WGS sequence"/>
</dbReference>
<name>A0ABQ4Y2N7_9ASTR</name>
<accession>A0ABQ4Y2N7</accession>
<gene>
    <name evidence="2" type="ORF">Tco_0704456</name>
</gene>
<keyword evidence="3" id="KW-1185">Reference proteome</keyword>
<keyword evidence="1" id="KW-0472">Membrane</keyword>
<proteinExistence type="predicted"/>